<dbReference type="EMBL" id="CP047591">
    <property type="protein sequence ID" value="QHI73111.1"/>
    <property type="molecule type" value="Genomic_DNA"/>
</dbReference>
<evidence type="ECO:0000313" key="1">
    <source>
        <dbReference type="EMBL" id="QHI73111.1"/>
    </source>
</evidence>
<sequence length="105" mass="11714">MVKVDVNPGACGLKTSLRMEVDGNQSLKIDIQSECPQIMAMEADLTELAGYKECFEKYSKSMIYKIADKHCRHLACPVPTAIIKGMEVAYGFNVCKDVTIHIEKE</sequence>
<proteinExistence type="predicted"/>
<protein>
    <submittedName>
        <fullName evidence="1">Uncharacterized protein</fullName>
    </submittedName>
</protein>
<reference evidence="1 2" key="1">
    <citation type="submission" date="2020-01" db="EMBL/GenBank/DDBJ databases">
        <title>Genomic analysis of Aminipila sp. CBA3637.</title>
        <authorList>
            <person name="Kim Y.B."/>
            <person name="Roh S.W."/>
        </authorList>
    </citation>
    <scope>NUCLEOTIDE SEQUENCE [LARGE SCALE GENOMIC DNA]</scope>
    <source>
        <strain evidence="1 2">CBA3637</strain>
    </source>
</reference>
<dbReference type="Proteomes" id="UP000463883">
    <property type="component" value="Chromosome"/>
</dbReference>
<dbReference type="InterPro" id="IPR054227">
    <property type="entry name" value="DUF6951"/>
</dbReference>
<evidence type="ECO:0000313" key="2">
    <source>
        <dbReference type="Proteomes" id="UP000463883"/>
    </source>
</evidence>
<keyword evidence="2" id="KW-1185">Reference proteome</keyword>
<dbReference type="RefSeq" id="WP_162362877.1">
    <property type="nucleotide sequence ID" value="NZ_CP047591.1"/>
</dbReference>
<dbReference type="KEGG" id="amic:Ami3637_12525"/>
<dbReference type="AlphaFoldDB" id="A0A6P1MH95"/>
<gene>
    <name evidence="1" type="ORF">Ami3637_12525</name>
</gene>
<name>A0A6P1MH95_9FIRM</name>
<organism evidence="1 2">
    <name type="scientific">Aminipila terrae</name>
    <dbReference type="NCBI Taxonomy" id="2697030"/>
    <lineage>
        <taxon>Bacteria</taxon>
        <taxon>Bacillati</taxon>
        <taxon>Bacillota</taxon>
        <taxon>Clostridia</taxon>
        <taxon>Peptostreptococcales</taxon>
        <taxon>Anaerovoracaceae</taxon>
        <taxon>Aminipila</taxon>
    </lineage>
</organism>
<dbReference type="Pfam" id="PF22263">
    <property type="entry name" value="DUF6951"/>
    <property type="match status" value="1"/>
</dbReference>
<accession>A0A6P1MH95</accession>